<keyword evidence="2" id="KW-1185">Reference proteome</keyword>
<accession>A0AAV1RF94</accession>
<name>A0AAV1RF94_9ROSI</name>
<dbReference type="EMBL" id="CAWUPB010000913">
    <property type="protein sequence ID" value="CAK7332965.1"/>
    <property type="molecule type" value="Genomic_DNA"/>
</dbReference>
<sequence length="113" mass="12920">MKFDVKFEVKQGKSIKTNPKARRVSDNDAREDMYAACKFGEFQWKTLLSPVIEEVKPTTPARRERMMKKPVAIFPIGKYIGNMRAGIDKVAAACIFTQMRCLDFEEMPSIPCP</sequence>
<organism evidence="1 2">
    <name type="scientific">Dovyalis caffra</name>
    <dbReference type="NCBI Taxonomy" id="77055"/>
    <lineage>
        <taxon>Eukaryota</taxon>
        <taxon>Viridiplantae</taxon>
        <taxon>Streptophyta</taxon>
        <taxon>Embryophyta</taxon>
        <taxon>Tracheophyta</taxon>
        <taxon>Spermatophyta</taxon>
        <taxon>Magnoliopsida</taxon>
        <taxon>eudicotyledons</taxon>
        <taxon>Gunneridae</taxon>
        <taxon>Pentapetalae</taxon>
        <taxon>rosids</taxon>
        <taxon>fabids</taxon>
        <taxon>Malpighiales</taxon>
        <taxon>Salicaceae</taxon>
        <taxon>Flacourtieae</taxon>
        <taxon>Dovyalis</taxon>
    </lineage>
</organism>
<proteinExistence type="predicted"/>
<gene>
    <name evidence="1" type="ORF">DCAF_LOCUS9248</name>
</gene>
<dbReference type="AlphaFoldDB" id="A0AAV1RF94"/>
<reference evidence="1 2" key="1">
    <citation type="submission" date="2024-01" db="EMBL/GenBank/DDBJ databases">
        <authorList>
            <person name="Waweru B."/>
        </authorList>
    </citation>
    <scope>NUCLEOTIDE SEQUENCE [LARGE SCALE GENOMIC DNA]</scope>
</reference>
<comment type="caution">
    <text evidence="1">The sequence shown here is derived from an EMBL/GenBank/DDBJ whole genome shotgun (WGS) entry which is preliminary data.</text>
</comment>
<evidence type="ECO:0000313" key="1">
    <source>
        <dbReference type="EMBL" id="CAK7332965.1"/>
    </source>
</evidence>
<dbReference type="Proteomes" id="UP001314170">
    <property type="component" value="Unassembled WGS sequence"/>
</dbReference>
<protein>
    <submittedName>
        <fullName evidence="1">Uncharacterized protein</fullName>
    </submittedName>
</protein>
<evidence type="ECO:0000313" key="2">
    <source>
        <dbReference type="Proteomes" id="UP001314170"/>
    </source>
</evidence>